<dbReference type="AlphaFoldDB" id="W3X5N9"/>
<dbReference type="EMBL" id="KI912112">
    <property type="protein sequence ID" value="ETS81324.1"/>
    <property type="molecule type" value="Genomic_DNA"/>
</dbReference>
<accession>W3X5N9</accession>
<dbReference type="RefSeq" id="XP_007833098.1">
    <property type="nucleotide sequence ID" value="XM_007834907.1"/>
</dbReference>
<dbReference type="OMA" id="CYLFDCC"/>
<dbReference type="OrthoDB" id="3559580at2759"/>
<reference evidence="2" key="1">
    <citation type="journal article" date="2015" name="BMC Genomics">
        <title>Genomic and transcriptomic analysis of the endophytic fungus Pestalotiopsis fici reveals its lifestyle and high potential for synthesis of natural products.</title>
        <authorList>
            <person name="Wang X."/>
            <person name="Zhang X."/>
            <person name="Liu L."/>
            <person name="Xiang M."/>
            <person name="Wang W."/>
            <person name="Sun X."/>
            <person name="Che Y."/>
            <person name="Guo L."/>
            <person name="Liu G."/>
            <person name="Guo L."/>
            <person name="Wang C."/>
            <person name="Yin W.B."/>
            <person name="Stadler M."/>
            <person name="Zhang X."/>
            <person name="Liu X."/>
        </authorList>
    </citation>
    <scope>NUCLEOTIDE SEQUENCE [LARGE SCALE GENOMIC DNA]</scope>
    <source>
        <strain evidence="2">W106-1 / CGMCC3.15140</strain>
    </source>
</reference>
<dbReference type="eggNOG" id="ENOG502SVBB">
    <property type="taxonomic scope" value="Eukaryota"/>
</dbReference>
<organism evidence="1 2">
    <name type="scientific">Pestalotiopsis fici (strain W106-1 / CGMCC3.15140)</name>
    <dbReference type="NCBI Taxonomy" id="1229662"/>
    <lineage>
        <taxon>Eukaryota</taxon>
        <taxon>Fungi</taxon>
        <taxon>Dikarya</taxon>
        <taxon>Ascomycota</taxon>
        <taxon>Pezizomycotina</taxon>
        <taxon>Sordariomycetes</taxon>
        <taxon>Xylariomycetidae</taxon>
        <taxon>Amphisphaeriales</taxon>
        <taxon>Sporocadaceae</taxon>
        <taxon>Pestalotiopsis</taxon>
    </lineage>
</organism>
<proteinExistence type="predicted"/>
<evidence type="ECO:0000313" key="2">
    <source>
        <dbReference type="Proteomes" id="UP000030651"/>
    </source>
</evidence>
<dbReference type="HOGENOM" id="CLU_479878_0_0_1"/>
<dbReference type="GeneID" id="19271339"/>
<evidence type="ECO:0000313" key="1">
    <source>
        <dbReference type="EMBL" id="ETS81324.1"/>
    </source>
</evidence>
<keyword evidence="2" id="KW-1185">Reference proteome</keyword>
<sequence>MACQACQVALNNGFSTLNLTAHTHDVSQVNAHVTTTQWLKDLTNAMNVAWPKRFRRYLQAAVLMLSWENGDITNESLEFKRLKSVFENEFGYEVHERQIPWTRSGFELNGRVREFVGQYYGPNNLLIVYYAGHARRGDSPGSYPIWFPSQREGVVPEASTIPEANTASISSLLAEGDADAPDVLTLYDCCHPLCTQHGTSRPSNAVIESLCAGGFESEVPMPGPDSFTFALVDELSLAAHSNQPISVPELHKRLIGRLELFQQRARWNRDESRRRSPNGQLAFTVNERRTPVYVSLSVHRPVRTIMLTPIRRESIVQMEVTNPNAQSKLASQDPPTVLLVVRVSEDEISAREEVKTWLLNSPPGVLEFKGFYQSYSTLILVEIALEVWDLLPSCPATTFAGFTKKLFANMSSNAGPSLTQGSQTLESKPELISATKLRHQLRLDTHPELPIDAQSEQEGFFTLLEYLNQIRPKEIMGWKSLHIKHPIETNLPTALFVQFCKRLINDKSVDRHVKWCLLKHELIFRAIPYNVNGCQCRKVKPVLQIFTGRFTMIVTNDPRVAHLRLGLV</sequence>
<dbReference type="KEGG" id="pfy:PFICI_06326"/>
<name>W3X5N9_PESFW</name>
<gene>
    <name evidence="1" type="ORF">PFICI_06326</name>
</gene>
<protein>
    <submittedName>
        <fullName evidence="1">Uncharacterized protein</fullName>
    </submittedName>
</protein>
<dbReference type="InParanoid" id="W3X5N9"/>
<dbReference type="Proteomes" id="UP000030651">
    <property type="component" value="Unassembled WGS sequence"/>
</dbReference>